<protein>
    <recommendedName>
        <fullName evidence="2">Polymerase/histidinol phosphatase N-terminal domain-containing protein</fullName>
    </recommendedName>
</protein>
<proteinExistence type="predicted"/>
<dbReference type="AlphaFoldDB" id="A0A160V8W3"/>
<dbReference type="EMBL" id="FAXA01000260">
    <property type="protein sequence ID" value="CUV02446.1"/>
    <property type="molecule type" value="Genomic_DNA"/>
</dbReference>
<dbReference type="PANTHER" id="PTHR42924:SF3">
    <property type="entry name" value="POLYMERASE_HISTIDINOL PHOSPHATASE N-TERMINAL DOMAIN-CONTAINING PROTEIN"/>
    <property type="match status" value="1"/>
</dbReference>
<dbReference type="CDD" id="cd07432">
    <property type="entry name" value="PHP_HisPPase"/>
    <property type="match status" value="1"/>
</dbReference>
<gene>
    <name evidence="1" type="ORF">MGWOODY_Clf1811</name>
</gene>
<dbReference type="Pfam" id="PF13263">
    <property type="entry name" value="PHP_C"/>
    <property type="match status" value="1"/>
</dbReference>
<name>A0A160V8W3_9ZZZZ</name>
<organism evidence="1">
    <name type="scientific">hydrothermal vent metagenome</name>
    <dbReference type="NCBI Taxonomy" id="652676"/>
    <lineage>
        <taxon>unclassified sequences</taxon>
        <taxon>metagenomes</taxon>
        <taxon>ecological metagenomes</taxon>
    </lineage>
</organism>
<accession>A0A160V8W3</accession>
<dbReference type="InterPro" id="IPR052018">
    <property type="entry name" value="PHP_domain"/>
</dbReference>
<reference evidence="1" key="1">
    <citation type="submission" date="2015-10" db="EMBL/GenBank/DDBJ databases">
        <authorList>
            <person name="Gilbert D.G."/>
        </authorList>
    </citation>
    <scope>NUCLEOTIDE SEQUENCE</scope>
</reference>
<dbReference type="InterPro" id="IPR016195">
    <property type="entry name" value="Pol/histidinol_Pase-like"/>
</dbReference>
<dbReference type="PANTHER" id="PTHR42924">
    <property type="entry name" value="EXONUCLEASE"/>
    <property type="match status" value="1"/>
</dbReference>
<evidence type="ECO:0008006" key="2">
    <source>
        <dbReference type="Google" id="ProtNLM"/>
    </source>
</evidence>
<evidence type="ECO:0000313" key="1">
    <source>
        <dbReference type="EMBL" id="CUV02446.1"/>
    </source>
</evidence>
<dbReference type="Gene3D" id="3.20.20.140">
    <property type="entry name" value="Metal-dependent hydrolases"/>
    <property type="match status" value="1"/>
</dbReference>
<dbReference type="SUPFAM" id="SSF89550">
    <property type="entry name" value="PHP domain-like"/>
    <property type="match status" value="1"/>
</dbReference>
<dbReference type="GO" id="GO:0004534">
    <property type="term" value="F:5'-3' RNA exonuclease activity"/>
    <property type="evidence" value="ECO:0007669"/>
    <property type="project" value="TreeGrafter"/>
</dbReference>
<dbReference type="GO" id="GO:0035312">
    <property type="term" value="F:5'-3' DNA exonuclease activity"/>
    <property type="evidence" value="ECO:0007669"/>
    <property type="project" value="TreeGrafter"/>
</dbReference>
<sequence length="202" mass="22732">MSVDELIEGSKSLGLDGICLTDHDVFWTYEETRELSSKHDFLVIPGCEINTESGHVLVFGLSGYVFGMHRAEFLRSSVDQVEGVMIAAHPYRRRFLEEPAEKLEARQEMLERACGDEFFRMCQGIEALNGRGLAIQNQFSLELGGLLRANMTAGSDAHKVEQIGTVATEFQRPVTCLKDLIRELREGRYQPVDLRQTVVPNP</sequence>